<dbReference type="SUPFAM" id="SSF49452">
    <property type="entry name" value="Starch-binding domain-like"/>
    <property type="match status" value="1"/>
</dbReference>
<keyword evidence="3 12" id="KW-0732">Signal</keyword>
<dbReference type="Gene3D" id="2.60.40.10">
    <property type="entry name" value="Immunoglobulins"/>
    <property type="match status" value="1"/>
</dbReference>
<dbReference type="FunFam" id="2.60.40.10:FF:000552">
    <property type="entry name" value="Related to glucoamylase"/>
    <property type="match status" value="1"/>
</dbReference>
<dbReference type="FunFam" id="1.50.10.10:FF:000018">
    <property type="entry name" value="Glucoamylase"/>
    <property type="match status" value="1"/>
</dbReference>
<keyword evidence="8 9" id="KW-0624">Polysaccharide degradation</keyword>
<evidence type="ECO:0000256" key="7">
    <source>
        <dbReference type="ARBA" id="ARBA00023295"/>
    </source>
</evidence>
<dbReference type="PRINTS" id="PR00736">
    <property type="entry name" value="GLHYDRLASE15"/>
</dbReference>
<dbReference type="GO" id="GO:2001070">
    <property type="term" value="F:starch binding"/>
    <property type="evidence" value="ECO:0007669"/>
    <property type="project" value="InterPro"/>
</dbReference>
<evidence type="ECO:0000256" key="4">
    <source>
        <dbReference type="ARBA" id="ARBA00022801"/>
    </source>
</evidence>
<proteinExistence type="inferred from homology"/>
<dbReference type="InterPro" id="IPR013784">
    <property type="entry name" value="Carb-bd-like_fold"/>
</dbReference>
<evidence type="ECO:0000259" key="13">
    <source>
        <dbReference type="PROSITE" id="PS51166"/>
    </source>
</evidence>
<dbReference type="Proteomes" id="UP000002058">
    <property type="component" value="Unassembled WGS sequence"/>
</dbReference>
<keyword evidence="5" id="KW-0325">Glycoprotein</keyword>
<dbReference type="EMBL" id="CH476617">
    <property type="protein sequence ID" value="EEP80436.1"/>
    <property type="molecule type" value="Genomic_DNA"/>
</dbReference>
<dbReference type="HOGENOM" id="CLU_012173_1_0_1"/>
<dbReference type="RefSeq" id="XP_002584589.1">
    <property type="nucleotide sequence ID" value="XM_002584543.1"/>
</dbReference>
<evidence type="ECO:0000256" key="3">
    <source>
        <dbReference type="ARBA" id="ARBA00022729"/>
    </source>
</evidence>
<dbReference type="CDD" id="cd05811">
    <property type="entry name" value="CBM20_glucoamylase"/>
    <property type="match status" value="1"/>
</dbReference>
<feature type="chain" id="PRO_5002939437" description="Glucoamylase" evidence="12">
    <location>
        <begin position="22"/>
        <end position="617"/>
    </location>
</feature>
<keyword evidence="15" id="KW-1185">Reference proteome</keyword>
<feature type="active site" description="Proton donor" evidence="10">
    <location>
        <position position="209"/>
    </location>
</feature>
<feature type="binding site" evidence="11">
    <location>
        <position position="150"/>
    </location>
    <ligand>
        <name>substrate</name>
    </ligand>
</feature>
<sequence length="617" mass="67506">MMYSVLKALCAIPLLCSVAGSAKTSFALQQEETLDQWLEAEGTFALQAILDNIGPNGAKVRGAHAGIVVASPSKSNPDYFYTWTRDAALVFKQLVDTFIAGNYDLQDKIHEFITAQAELQTVSNPSGTLSTGGLGEPKFHVNQTAFTGDWGRPQHDGPPLRATAMITYAKWLVDNGHVDAARSIVWPVVQNDLAYVGQYWNSTGFDLWEEVKGSSFFTAIAQHRALVEGGNLARQLGVDCSQCESQAPQVLCFLQSFWSGTNIIANFGGDRSGLDTNSILGIIHNFDPEADCDDNTFQPCSSRALANHKRVTDSFRSIYPINSRIPSDQAVAVGRYAEDVYYGGQPWYLATFAAAEMLYNAIYQWNRTGEMSITDVSLPFFKGVYSSAQVGKYSASSRAFSDIMANVTKYADGYLNIARRYTPCSGALAEQFSKADGRPLSASDLTWSYAALLTAKERRNAIVPGPWGQKSAHDVPTTCSASPAPGRYQTATITGWPSTLTPVPTSPTPCPAPNRVKVTFQSITETKWGENIFIVGSVAELGSWNPEAATPLRADKYEDSCHMWYAQVDLPAGARVEYKYIRKSGDGKVVWESDPNRSYKIPKKCGVSSLTLKSSWR</sequence>
<feature type="active site" description="Proton acceptor" evidence="10">
    <location>
        <position position="206"/>
    </location>
</feature>
<dbReference type="FunCoup" id="C4JS39">
    <property type="interactions" value="52"/>
</dbReference>
<dbReference type="InterPro" id="IPR011613">
    <property type="entry name" value="GH15-like"/>
</dbReference>
<evidence type="ECO:0000256" key="6">
    <source>
        <dbReference type="ARBA" id="ARBA00023277"/>
    </source>
</evidence>
<name>C4JS39_UNCRE</name>
<comment type="catalytic activity">
    <reaction evidence="1 9">
        <text>Hydrolysis of terminal (1-&gt;4)-linked alpha-D-glucose residues successively from non-reducing ends of the chains with release of beta-D-glucose.</text>
        <dbReference type="EC" id="3.2.1.3"/>
    </reaction>
</comment>
<evidence type="ECO:0000256" key="2">
    <source>
        <dbReference type="ARBA" id="ARBA00006188"/>
    </source>
</evidence>
<accession>C4JS39</accession>
<dbReference type="SUPFAM" id="SSF48208">
    <property type="entry name" value="Six-hairpin glycosidases"/>
    <property type="match status" value="1"/>
</dbReference>
<dbReference type="PANTHER" id="PTHR31616">
    <property type="entry name" value="TREHALASE"/>
    <property type="match status" value="1"/>
</dbReference>
<dbReference type="GO" id="GO:0000324">
    <property type="term" value="C:fungal-type vacuole"/>
    <property type="evidence" value="ECO:0007669"/>
    <property type="project" value="TreeGrafter"/>
</dbReference>
<protein>
    <recommendedName>
        <fullName evidence="9">Glucoamylase</fullName>
        <ecNumber evidence="9">3.2.1.3</ecNumber>
    </recommendedName>
    <alternativeName>
        <fullName evidence="9">1,4-alpha-D-glucan glucohydrolase</fullName>
    </alternativeName>
    <alternativeName>
        <fullName evidence="9">Glucan 1,4-alpha-glucosidase</fullName>
    </alternativeName>
</protein>
<evidence type="ECO:0000256" key="5">
    <source>
        <dbReference type="ARBA" id="ARBA00023180"/>
    </source>
</evidence>
<keyword evidence="4 9" id="KW-0378">Hydrolase</keyword>
<dbReference type="GeneID" id="8442136"/>
<dbReference type="SMART" id="SM01065">
    <property type="entry name" value="CBM_2"/>
    <property type="match status" value="1"/>
</dbReference>
<dbReference type="InterPro" id="IPR000165">
    <property type="entry name" value="Glucoamylase"/>
</dbReference>
<dbReference type="InParanoid" id="C4JS39"/>
<dbReference type="AlphaFoldDB" id="C4JS39"/>
<evidence type="ECO:0000256" key="11">
    <source>
        <dbReference type="PIRSR" id="PIRSR001031-2"/>
    </source>
</evidence>
<dbReference type="InterPro" id="IPR008291">
    <property type="entry name" value="Glucoamylase_SBD"/>
</dbReference>
<keyword evidence="6 9" id="KW-0119">Carbohydrate metabolism</keyword>
<dbReference type="PROSITE" id="PS51166">
    <property type="entry name" value="CBM20"/>
    <property type="match status" value="1"/>
</dbReference>
<dbReference type="InterPro" id="IPR013783">
    <property type="entry name" value="Ig-like_fold"/>
</dbReference>
<keyword evidence="7 9" id="KW-0326">Glycosidase</keyword>
<dbReference type="GO" id="GO:0004339">
    <property type="term" value="F:glucan 1,4-alpha-glucosidase activity"/>
    <property type="evidence" value="ECO:0007669"/>
    <property type="project" value="UniProtKB-EC"/>
</dbReference>
<dbReference type="PROSITE" id="PS00820">
    <property type="entry name" value="GLUCOAMYLASE"/>
    <property type="match status" value="1"/>
</dbReference>
<dbReference type="Pfam" id="PF00686">
    <property type="entry name" value="CBM_20"/>
    <property type="match status" value="1"/>
</dbReference>
<comment type="similarity">
    <text evidence="2 9">Belongs to the glycosyl hydrolase 15 family.</text>
</comment>
<dbReference type="PANTHER" id="PTHR31616:SF12">
    <property type="entry name" value="GLUCOAMYLASE"/>
    <property type="match status" value="1"/>
</dbReference>
<reference evidence="15" key="1">
    <citation type="journal article" date="2009" name="Genome Res.">
        <title>Comparative genomic analyses of the human fungal pathogens Coccidioides and their relatives.</title>
        <authorList>
            <person name="Sharpton T.J."/>
            <person name="Stajich J.E."/>
            <person name="Rounsley S.D."/>
            <person name="Gardner M.J."/>
            <person name="Wortman J.R."/>
            <person name="Jordar V.S."/>
            <person name="Maiti R."/>
            <person name="Kodira C.D."/>
            <person name="Neafsey D.E."/>
            <person name="Zeng Q."/>
            <person name="Hung C.-Y."/>
            <person name="McMahan C."/>
            <person name="Muszewska A."/>
            <person name="Grynberg M."/>
            <person name="Mandel M.A."/>
            <person name="Kellner E.M."/>
            <person name="Barker B.M."/>
            <person name="Galgiani J.N."/>
            <person name="Orbach M.J."/>
            <person name="Kirkland T.N."/>
            <person name="Cole G.T."/>
            <person name="Henn M.R."/>
            <person name="Birren B.W."/>
            <person name="Taylor J.W."/>
        </authorList>
    </citation>
    <scope>NUCLEOTIDE SEQUENCE [LARGE SCALE GENOMIC DNA]</scope>
    <source>
        <strain evidence="15">UAMH 1704</strain>
    </source>
</reference>
<evidence type="ECO:0000256" key="12">
    <source>
        <dbReference type="SAM" id="SignalP"/>
    </source>
</evidence>
<dbReference type="OrthoDB" id="6123450at2759"/>
<dbReference type="Gene3D" id="1.50.10.10">
    <property type="match status" value="1"/>
</dbReference>
<evidence type="ECO:0000313" key="15">
    <source>
        <dbReference type="Proteomes" id="UP000002058"/>
    </source>
</evidence>
<evidence type="ECO:0000256" key="1">
    <source>
        <dbReference type="ARBA" id="ARBA00001863"/>
    </source>
</evidence>
<organism evidence="14 15">
    <name type="scientific">Uncinocarpus reesii (strain UAMH 1704)</name>
    <dbReference type="NCBI Taxonomy" id="336963"/>
    <lineage>
        <taxon>Eukaryota</taxon>
        <taxon>Fungi</taxon>
        <taxon>Dikarya</taxon>
        <taxon>Ascomycota</taxon>
        <taxon>Pezizomycotina</taxon>
        <taxon>Eurotiomycetes</taxon>
        <taxon>Eurotiomycetidae</taxon>
        <taxon>Onygenales</taxon>
        <taxon>Onygenaceae</taxon>
        <taxon>Uncinocarpus</taxon>
    </lineage>
</organism>
<dbReference type="STRING" id="336963.C4JS39"/>
<dbReference type="InterPro" id="IPR008928">
    <property type="entry name" value="6-hairpin_glycosidase_sf"/>
</dbReference>
<feature type="domain" description="CBM20" evidence="13">
    <location>
        <begin position="510"/>
        <end position="617"/>
    </location>
</feature>
<dbReference type="InterPro" id="IPR034836">
    <property type="entry name" value="CBM20_glucoamylase"/>
</dbReference>
<dbReference type="PIRSF" id="PIRSF001031">
    <property type="entry name" value="Glu-a-glcsd_SBD"/>
    <property type="match status" value="1"/>
</dbReference>
<evidence type="ECO:0000313" key="14">
    <source>
        <dbReference type="EMBL" id="EEP80436.1"/>
    </source>
</evidence>
<dbReference type="KEGG" id="ure:UREG_05278"/>
<gene>
    <name evidence="14" type="ORF">UREG_05278</name>
</gene>
<dbReference type="VEuPathDB" id="FungiDB:UREG_05278"/>
<feature type="signal peptide" evidence="12">
    <location>
        <begin position="1"/>
        <end position="21"/>
    </location>
</feature>
<dbReference type="GO" id="GO:0000272">
    <property type="term" value="P:polysaccharide catabolic process"/>
    <property type="evidence" value="ECO:0007669"/>
    <property type="project" value="UniProtKB-KW"/>
</dbReference>
<evidence type="ECO:0000256" key="10">
    <source>
        <dbReference type="PIRSR" id="PIRSR001031-1"/>
    </source>
</evidence>
<dbReference type="Pfam" id="PF00723">
    <property type="entry name" value="Glyco_hydro_15"/>
    <property type="match status" value="1"/>
</dbReference>
<dbReference type="OMA" id="NRKYTVP"/>
<evidence type="ECO:0000256" key="9">
    <source>
        <dbReference type="PIRNR" id="PIRNR001031"/>
    </source>
</evidence>
<evidence type="ECO:0000256" key="8">
    <source>
        <dbReference type="ARBA" id="ARBA00023326"/>
    </source>
</evidence>
<dbReference type="eggNOG" id="ENOG502QPM2">
    <property type="taxonomic scope" value="Eukaryota"/>
</dbReference>
<dbReference type="InterPro" id="IPR002044">
    <property type="entry name" value="CBM20"/>
</dbReference>
<dbReference type="InterPro" id="IPR046966">
    <property type="entry name" value="Glucoamylase_active_site"/>
</dbReference>
<dbReference type="InterPro" id="IPR012341">
    <property type="entry name" value="6hp_glycosidase-like_sf"/>
</dbReference>
<dbReference type="EC" id="3.2.1.3" evidence="9"/>